<dbReference type="InterPro" id="IPR006311">
    <property type="entry name" value="TAT_signal"/>
</dbReference>
<comment type="caution">
    <text evidence="2">The sequence shown here is derived from an EMBL/GenBank/DDBJ whole genome shotgun (WGS) entry which is preliminary data.</text>
</comment>
<dbReference type="GO" id="GO:0016853">
    <property type="term" value="F:isomerase activity"/>
    <property type="evidence" value="ECO:0007669"/>
    <property type="project" value="UniProtKB-KW"/>
</dbReference>
<keyword evidence="3" id="KW-1185">Reference proteome</keyword>
<dbReference type="AlphaFoldDB" id="A0A2P8DV20"/>
<dbReference type="Pfam" id="PF01261">
    <property type="entry name" value="AP_endonuc_2"/>
    <property type="match status" value="1"/>
</dbReference>
<dbReference type="InterPro" id="IPR050312">
    <property type="entry name" value="IolE/XylAMocC-like"/>
</dbReference>
<dbReference type="InterPro" id="IPR036237">
    <property type="entry name" value="Xyl_isomerase-like_sf"/>
</dbReference>
<dbReference type="InterPro" id="IPR013022">
    <property type="entry name" value="Xyl_isomerase-like_TIM-brl"/>
</dbReference>
<dbReference type="EMBL" id="PYGE01000015">
    <property type="protein sequence ID" value="PSL01078.1"/>
    <property type="molecule type" value="Genomic_DNA"/>
</dbReference>
<evidence type="ECO:0000313" key="3">
    <source>
        <dbReference type="Proteomes" id="UP000243528"/>
    </source>
</evidence>
<proteinExistence type="predicted"/>
<evidence type="ECO:0000259" key="1">
    <source>
        <dbReference type="Pfam" id="PF01261"/>
    </source>
</evidence>
<dbReference type="PANTHER" id="PTHR12110">
    <property type="entry name" value="HYDROXYPYRUVATE ISOMERASE"/>
    <property type="match status" value="1"/>
</dbReference>
<dbReference type="OrthoDB" id="5182842at2"/>
<sequence length="288" mass="31447">MTPGTGDMDRRTFLRSSASTALAAGALGVIGAGSASAADRPIPRPGIGMHLYTMRRSLADDFAGTLGELARIGYATVGVSGRHGHSAAEIRSMIDDTGMRAVLEHVGLNRIDDRWEQACEEVVVLGGEWIVIRSLPGVDYTADSFRALADTFNRAGETASRYGLKVLFHNHDASFATDEGRVLYDILVEETEPEYVGFELDVYWMVRGGYEPADYFVRYPARFPALHVKDMAPDGGFADVGSGVLDFEAMFADAHRGGVRQWLVEHDDPESEFATARNSFGALRAMRF</sequence>
<protein>
    <submittedName>
        <fullName evidence="2">Sugar phosphate isomerase/epimerase</fullName>
    </submittedName>
</protein>
<dbReference type="SUPFAM" id="SSF51658">
    <property type="entry name" value="Xylose isomerase-like"/>
    <property type="match status" value="1"/>
</dbReference>
<dbReference type="Gene3D" id="3.20.20.150">
    <property type="entry name" value="Divalent-metal-dependent TIM barrel enzymes"/>
    <property type="match status" value="1"/>
</dbReference>
<accession>A0A2P8DV20</accession>
<dbReference type="PROSITE" id="PS51318">
    <property type="entry name" value="TAT"/>
    <property type="match status" value="1"/>
</dbReference>
<evidence type="ECO:0000313" key="2">
    <source>
        <dbReference type="EMBL" id="PSL01078.1"/>
    </source>
</evidence>
<organism evidence="2 3">
    <name type="scientific">Haloactinopolyspora alba</name>
    <dbReference type="NCBI Taxonomy" id="648780"/>
    <lineage>
        <taxon>Bacteria</taxon>
        <taxon>Bacillati</taxon>
        <taxon>Actinomycetota</taxon>
        <taxon>Actinomycetes</taxon>
        <taxon>Jiangellales</taxon>
        <taxon>Jiangellaceae</taxon>
        <taxon>Haloactinopolyspora</taxon>
    </lineage>
</organism>
<dbReference type="RefSeq" id="WP_106538665.1">
    <property type="nucleotide sequence ID" value="NZ_ML142900.1"/>
</dbReference>
<feature type="domain" description="Xylose isomerase-like TIM barrel" evidence="1">
    <location>
        <begin position="69"/>
        <end position="264"/>
    </location>
</feature>
<gene>
    <name evidence="2" type="ORF">CLV30_11513</name>
</gene>
<dbReference type="Proteomes" id="UP000243528">
    <property type="component" value="Unassembled WGS sequence"/>
</dbReference>
<name>A0A2P8DV20_9ACTN</name>
<keyword evidence="2" id="KW-0413">Isomerase</keyword>
<dbReference type="PANTHER" id="PTHR12110:SF41">
    <property type="entry name" value="INOSOSE DEHYDRATASE"/>
    <property type="match status" value="1"/>
</dbReference>
<reference evidence="2 3" key="1">
    <citation type="submission" date="2018-03" db="EMBL/GenBank/DDBJ databases">
        <title>Genomic Encyclopedia of Archaeal and Bacterial Type Strains, Phase II (KMG-II): from individual species to whole genera.</title>
        <authorList>
            <person name="Goeker M."/>
        </authorList>
    </citation>
    <scope>NUCLEOTIDE SEQUENCE [LARGE SCALE GENOMIC DNA]</scope>
    <source>
        <strain evidence="2 3">DSM 45211</strain>
    </source>
</reference>